<feature type="region of interest" description="Disordered" evidence="1">
    <location>
        <begin position="67"/>
        <end position="100"/>
    </location>
</feature>
<dbReference type="KEGG" id="pfj:MYCFIDRAFT_175335"/>
<dbReference type="EMBL" id="KB446559">
    <property type="protein sequence ID" value="EME81758.1"/>
    <property type="molecule type" value="Genomic_DNA"/>
</dbReference>
<sequence length="100" mass="10853">MGPTEEAYALLDFETSRVISDRPEFKGKKEGLGNTGRFDDEQPSPLINPTIRVSVVVNSMLRTSAVANGRDSTPVFSQGHPSPIRSRKCGSQPSLLFSST</sequence>
<dbReference type="VEuPathDB" id="FungiDB:MYCFIDRAFT_175335"/>
<feature type="compositionally biased region" description="Polar residues" evidence="1">
    <location>
        <begin position="89"/>
        <end position="100"/>
    </location>
</feature>
<protein>
    <submittedName>
        <fullName evidence="2">Uncharacterized protein</fullName>
    </submittedName>
</protein>
<evidence type="ECO:0000256" key="1">
    <source>
        <dbReference type="SAM" id="MobiDB-lite"/>
    </source>
</evidence>
<feature type="compositionally biased region" description="Polar residues" evidence="1">
    <location>
        <begin position="67"/>
        <end position="80"/>
    </location>
</feature>
<keyword evidence="3" id="KW-1185">Reference proteome</keyword>
<dbReference type="RefSeq" id="XP_007927325.1">
    <property type="nucleotide sequence ID" value="XM_007929134.1"/>
</dbReference>
<gene>
    <name evidence="2" type="ORF">MYCFIDRAFT_175335</name>
</gene>
<feature type="compositionally biased region" description="Basic and acidic residues" evidence="1">
    <location>
        <begin position="22"/>
        <end position="31"/>
    </location>
</feature>
<dbReference type="Proteomes" id="UP000016932">
    <property type="component" value="Unassembled WGS sequence"/>
</dbReference>
<evidence type="ECO:0000313" key="2">
    <source>
        <dbReference type="EMBL" id="EME81758.1"/>
    </source>
</evidence>
<dbReference type="GeneID" id="19333368"/>
<feature type="region of interest" description="Disordered" evidence="1">
    <location>
        <begin position="22"/>
        <end position="45"/>
    </location>
</feature>
<organism evidence="2 3">
    <name type="scientific">Pseudocercospora fijiensis (strain CIRAD86)</name>
    <name type="common">Black leaf streak disease fungus</name>
    <name type="synonym">Mycosphaerella fijiensis</name>
    <dbReference type="NCBI Taxonomy" id="383855"/>
    <lineage>
        <taxon>Eukaryota</taxon>
        <taxon>Fungi</taxon>
        <taxon>Dikarya</taxon>
        <taxon>Ascomycota</taxon>
        <taxon>Pezizomycotina</taxon>
        <taxon>Dothideomycetes</taxon>
        <taxon>Dothideomycetidae</taxon>
        <taxon>Mycosphaerellales</taxon>
        <taxon>Mycosphaerellaceae</taxon>
        <taxon>Pseudocercospora</taxon>
    </lineage>
</organism>
<dbReference type="AlphaFoldDB" id="M3AXF4"/>
<proteinExistence type="predicted"/>
<name>M3AXF4_PSEFD</name>
<dbReference type="HOGENOM" id="CLU_2307247_0_0_1"/>
<evidence type="ECO:0000313" key="3">
    <source>
        <dbReference type="Proteomes" id="UP000016932"/>
    </source>
</evidence>
<reference evidence="2 3" key="1">
    <citation type="journal article" date="2012" name="PLoS Pathog.">
        <title>Diverse lifestyles and strategies of plant pathogenesis encoded in the genomes of eighteen Dothideomycetes fungi.</title>
        <authorList>
            <person name="Ohm R.A."/>
            <person name="Feau N."/>
            <person name="Henrissat B."/>
            <person name="Schoch C.L."/>
            <person name="Horwitz B.A."/>
            <person name="Barry K.W."/>
            <person name="Condon B.J."/>
            <person name="Copeland A.C."/>
            <person name="Dhillon B."/>
            <person name="Glaser F."/>
            <person name="Hesse C.N."/>
            <person name="Kosti I."/>
            <person name="LaButti K."/>
            <person name="Lindquist E.A."/>
            <person name="Lucas S."/>
            <person name="Salamov A.A."/>
            <person name="Bradshaw R.E."/>
            <person name="Ciuffetti L."/>
            <person name="Hamelin R.C."/>
            <person name="Kema G.H.J."/>
            <person name="Lawrence C."/>
            <person name="Scott J.A."/>
            <person name="Spatafora J.W."/>
            <person name="Turgeon B.G."/>
            <person name="de Wit P.J.G.M."/>
            <person name="Zhong S."/>
            <person name="Goodwin S.B."/>
            <person name="Grigoriev I.V."/>
        </authorList>
    </citation>
    <scope>NUCLEOTIDE SEQUENCE [LARGE SCALE GENOMIC DNA]</scope>
    <source>
        <strain evidence="2 3">CIRAD86</strain>
    </source>
</reference>
<accession>M3AXF4</accession>